<dbReference type="Proteomes" id="UP000887580">
    <property type="component" value="Unplaced"/>
</dbReference>
<organism evidence="1 2">
    <name type="scientific">Panagrolaimus sp. PS1159</name>
    <dbReference type="NCBI Taxonomy" id="55785"/>
    <lineage>
        <taxon>Eukaryota</taxon>
        <taxon>Metazoa</taxon>
        <taxon>Ecdysozoa</taxon>
        <taxon>Nematoda</taxon>
        <taxon>Chromadorea</taxon>
        <taxon>Rhabditida</taxon>
        <taxon>Tylenchina</taxon>
        <taxon>Panagrolaimomorpha</taxon>
        <taxon>Panagrolaimoidea</taxon>
        <taxon>Panagrolaimidae</taxon>
        <taxon>Panagrolaimus</taxon>
    </lineage>
</organism>
<evidence type="ECO:0000313" key="1">
    <source>
        <dbReference type="Proteomes" id="UP000887580"/>
    </source>
</evidence>
<reference evidence="2" key="1">
    <citation type="submission" date="2022-11" db="UniProtKB">
        <authorList>
            <consortium name="WormBaseParasite"/>
        </authorList>
    </citation>
    <scope>IDENTIFICATION</scope>
</reference>
<name>A0AC35FLP7_9BILA</name>
<protein>
    <submittedName>
        <fullName evidence="2">Uncharacterized protein</fullName>
    </submittedName>
</protein>
<dbReference type="WBParaSite" id="PS1159_v2.g18843.t1">
    <property type="protein sequence ID" value="PS1159_v2.g18843.t1"/>
    <property type="gene ID" value="PS1159_v2.g18843"/>
</dbReference>
<accession>A0AC35FLP7</accession>
<evidence type="ECO:0000313" key="2">
    <source>
        <dbReference type="WBParaSite" id="PS1159_v2.g18843.t1"/>
    </source>
</evidence>
<proteinExistence type="predicted"/>
<sequence>MDLSFSNAAKRWTQIPPFHVFLVIVSIIFITASIVVAICLYLRILYVNRRNSRTIPTVSQQTPLTITVDEV</sequence>